<dbReference type="Gene3D" id="1.25.10.10">
    <property type="entry name" value="Leucine-rich Repeat Variant"/>
    <property type="match status" value="3"/>
</dbReference>
<dbReference type="SUPFAM" id="SSF48371">
    <property type="entry name" value="ARM repeat"/>
    <property type="match status" value="2"/>
</dbReference>
<dbReference type="EMBL" id="HBIX01024786">
    <property type="protein sequence ID" value="CAE0724338.1"/>
    <property type="molecule type" value="Transcribed_RNA"/>
</dbReference>
<feature type="compositionally biased region" description="Basic and acidic residues" evidence="2">
    <location>
        <begin position="361"/>
        <end position="373"/>
    </location>
</feature>
<feature type="region of interest" description="Disordered" evidence="2">
    <location>
        <begin position="430"/>
        <end position="455"/>
    </location>
</feature>
<protein>
    <submittedName>
        <fullName evidence="3">Uncharacterized protein</fullName>
    </submittedName>
</protein>
<organism evidence="3">
    <name type="scientific">Pseudo-nitzschia australis</name>
    <dbReference type="NCBI Taxonomy" id="44445"/>
    <lineage>
        <taxon>Eukaryota</taxon>
        <taxon>Sar</taxon>
        <taxon>Stramenopiles</taxon>
        <taxon>Ochrophyta</taxon>
        <taxon>Bacillariophyta</taxon>
        <taxon>Bacillariophyceae</taxon>
        <taxon>Bacillariophycidae</taxon>
        <taxon>Bacillariales</taxon>
        <taxon>Bacillariaceae</taxon>
        <taxon>Pseudo-nitzschia</taxon>
    </lineage>
</organism>
<dbReference type="InterPro" id="IPR011989">
    <property type="entry name" value="ARM-like"/>
</dbReference>
<feature type="compositionally biased region" description="Acidic residues" evidence="2">
    <location>
        <begin position="268"/>
        <end position="278"/>
    </location>
</feature>
<keyword evidence="1" id="KW-0677">Repeat</keyword>
<evidence type="ECO:0000256" key="2">
    <source>
        <dbReference type="SAM" id="MobiDB-lite"/>
    </source>
</evidence>
<reference evidence="3" key="1">
    <citation type="submission" date="2021-01" db="EMBL/GenBank/DDBJ databases">
        <authorList>
            <person name="Corre E."/>
            <person name="Pelletier E."/>
            <person name="Niang G."/>
            <person name="Scheremetjew M."/>
            <person name="Finn R."/>
            <person name="Kale V."/>
            <person name="Holt S."/>
            <person name="Cochrane G."/>
            <person name="Meng A."/>
            <person name="Brown T."/>
            <person name="Cohen L."/>
        </authorList>
    </citation>
    <scope>NUCLEOTIDE SEQUENCE</scope>
    <source>
        <strain evidence="3">10249 10 AB</strain>
    </source>
</reference>
<evidence type="ECO:0000313" key="3">
    <source>
        <dbReference type="EMBL" id="CAE0724338.1"/>
    </source>
</evidence>
<feature type="region of interest" description="Disordered" evidence="2">
    <location>
        <begin position="491"/>
        <end position="510"/>
    </location>
</feature>
<feature type="region of interest" description="Disordered" evidence="2">
    <location>
        <begin position="72"/>
        <end position="142"/>
    </location>
</feature>
<sequence length="1320" mass="145481">MKKNKNKLQCPTCGTTTHKKGGLWGKKTIPITVEGTVFKGKCLACSSPTRGTVTAGPTAVVVTAAVSPVRIQDEEVPSSLSDNRNKDGHNHQNSNASPPTAMVQLVNPRRKKVGERARLRRSSNEQDREQEYHDLEDNANGRREYDTMINRQPRNITQSQRQYEHEQNEHIPIDGTWKSKNTTYASDIQVMPPLSSTILPSSRVASSSTKRSGIPKTLEVICRGSSDSGTGRIYNNHCGDDHSVVSAITMDVHLFQSCGSNDDAFDKYDDDEEEEEDLLPPYTYHDRSGLGQSSPKKYNRTSLNRTSNDNNTINDNRRVQLELDRRRRISHNGNDSEKLEGNCHNPPRHSYSHPSRLLSGGERDLLPPDHGSGDEIEIDSQNQQRTSSSAVATPPPVSKKNKFTGSVMESMSSDENDDIYFYAKKVVPTTRSKDNGSHSQEIDFQSNENESNSKQNLRTLTQQSIDNSTNNHNNRHNIHDNIENSVPQIQTGYATGFPDAPAAENDIDDFPSFIMDDNDHEYKDNYNHDQNILRQQHQHEVQHFLEHSKNTIAHPPATSVPSTSLDHIHSNANLKQNIIFTPIKKQDISDMEGILHCLNSEECNPDVREDALCKLFNILQTTSQDGDRRTREFILDHNVIEAATKSIWADMQIVEVQEAAMKLLLLIAASTTTIGGRDEVGQRGKSSVKKIGNEGNLLSKNESVCDSILFAMQNHATEPGIQLKGCLIFASLAGSSSDNNTAGTNSDGSLSGAMTMILNAMSNHGGSRSIRKAGLQALHHQCLISVHAENNKRSLINGELENGVAAIYVVIYAMEELQQDLVAMDWACQLCWCLTANACFLKQMGESSLHEAIVSVCQQYMTNPAGIGLVEASIGTIGNLAYIDSKRIELINIGAVDLVLDGLRYHSNQFGISYEAAFAMENFALPLSVRNSSSRIPEVDAVPMLVRGLKKFIDNPEFVIQGFRTLACMAAQSQRAKEIICTAEVIDIVLESIRKHKTPSVIATCSTFIATLVTGESMTVCKLMIEHGVMDLLLQATELSTEEKVQDATCLALRNLSCQIQASDSLLKGDKMVKLVVSAMELYTNSVSIQTSACCIFWNLLSKTEEKELVFNSKVVPSITKAMQSHIESGDLLEQACGALWVFVDNFQDQKVYVGNEVIDVVVCAMAMHPMETSTLENACGLMSNLSSEELLAKAIAKAQGVNIVAEAMRNNGSSISLLEAGCLVLKNITLVCPSFAKDGLVAISTLMNAMKENAHCVRFVKVACDLVWALVSQDENIRSKVWALDGISILMHCLEENSDNPEVKTSALRAFHEVAKSNN</sequence>
<feature type="compositionally biased region" description="Polar residues" evidence="2">
    <location>
        <begin position="290"/>
        <end position="314"/>
    </location>
</feature>
<dbReference type="SMART" id="SM00185">
    <property type="entry name" value="ARM"/>
    <property type="match status" value="5"/>
</dbReference>
<proteinExistence type="predicted"/>
<dbReference type="PANTHER" id="PTHR22895">
    <property type="entry name" value="ARMADILLO REPEAT-CONTAINING PROTEIN 6"/>
    <property type="match status" value="1"/>
</dbReference>
<dbReference type="PANTHER" id="PTHR22895:SF0">
    <property type="entry name" value="ARMADILLO REPEAT-CONTAINING PROTEIN 6"/>
    <property type="match status" value="1"/>
</dbReference>
<feature type="region of interest" description="Disordered" evidence="2">
    <location>
        <begin position="265"/>
        <end position="412"/>
    </location>
</feature>
<feature type="compositionally biased region" description="Basic and acidic residues" evidence="2">
    <location>
        <begin position="315"/>
        <end position="325"/>
    </location>
</feature>
<name>A0A7S4ARQ9_9STRA</name>
<dbReference type="InterPro" id="IPR016024">
    <property type="entry name" value="ARM-type_fold"/>
</dbReference>
<feature type="compositionally biased region" description="Basic and acidic residues" evidence="2">
    <location>
        <begin position="114"/>
        <end position="142"/>
    </location>
</feature>
<gene>
    <name evidence="3" type="ORF">PAUS00366_LOCUS17094</name>
</gene>
<dbReference type="InterPro" id="IPR000225">
    <property type="entry name" value="Armadillo"/>
</dbReference>
<evidence type="ECO:0000256" key="1">
    <source>
        <dbReference type="ARBA" id="ARBA00022737"/>
    </source>
</evidence>
<accession>A0A7S4ARQ9</accession>